<dbReference type="PANTHER" id="PTHR13439">
    <property type="entry name" value="CT120 PROTEIN"/>
    <property type="match status" value="1"/>
</dbReference>
<dbReference type="AlphaFoldDB" id="A0A9J7LU73"/>
<dbReference type="Proteomes" id="UP000001554">
    <property type="component" value="Chromosome 10"/>
</dbReference>
<feature type="transmembrane region" description="Helical" evidence="6">
    <location>
        <begin position="105"/>
        <end position="128"/>
    </location>
</feature>
<dbReference type="InterPro" id="IPR050846">
    <property type="entry name" value="TLCD"/>
</dbReference>
<accession>A0A9J7LU73</accession>
<reference evidence="8" key="1">
    <citation type="journal article" date="2020" name="Nat. Ecol. Evol.">
        <title>Deeply conserved synteny resolves early events in vertebrate evolution.</title>
        <authorList>
            <person name="Simakov O."/>
            <person name="Marletaz F."/>
            <person name="Yue J.X."/>
            <person name="O'Connell B."/>
            <person name="Jenkins J."/>
            <person name="Brandt A."/>
            <person name="Calef R."/>
            <person name="Tung C.H."/>
            <person name="Huang T.K."/>
            <person name="Schmutz J."/>
            <person name="Satoh N."/>
            <person name="Yu J.K."/>
            <person name="Putnam N.H."/>
            <person name="Green R.E."/>
            <person name="Rokhsar D.S."/>
        </authorList>
    </citation>
    <scope>NUCLEOTIDE SEQUENCE [LARGE SCALE GENOMIC DNA]</scope>
    <source>
        <strain evidence="8">S238N-H82</strain>
    </source>
</reference>
<evidence type="ECO:0000259" key="7">
    <source>
        <dbReference type="PROSITE" id="PS50922"/>
    </source>
</evidence>
<dbReference type="KEGG" id="bfo:118424250"/>
<proteinExistence type="predicted"/>
<dbReference type="PROSITE" id="PS50922">
    <property type="entry name" value="TLC"/>
    <property type="match status" value="1"/>
</dbReference>
<dbReference type="SMART" id="SM00724">
    <property type="entry name" value="TLC"/>
    <property type="match status" value="1"/>
</dbReference>
<dbReference type="InterPro" id="IPR006634">
    <property type="entry name" value="TLC-dom"/>
</dbReference>
<sequence length="238" mass="26711">MPGYDFQTISTKAGSVIFHLAISEWLSSPLLRKLVPAFGTLPSNKQVVLRNSVMSTVHAAITGGFKHLPYFATSNALGFLVADSLLMAMYVPIRDWKLTLHHTVAIWGAHNVMVAGAGLYFGNTWFLMEVSNPFVNMRLILHTLGHKRSLLYKVNGVAMLVAFFAFRIATIPIYFGLVPHMRTGEFFKMELGPIIKFLFISPIFCMLNIFWFTKICKGAYRVLYSSETGSELFSSIKN</sequence>
<feature type="transmembrane region" description="Helical" evidence="6">
    <location>
        <begin position="194"/>
        <end position="213"/>
    </location>
</feature>
<evidence type="ECO:0000256" key="5">
    <source>
        <dbReference type="PROSITE-ProRule" id="PRU00205"/>
    </source>
</evidence>
<evidence type="ECO:0000313" key="8">
    <source>
        <dbReference type="Proteomes" id="UP000001554"/>
    </source>
</evidence>
<dbReference type="GO" id="GO:0005783">
    <property type="term" value="C:endoplasmic reticulum"/>
    <property type="evidence" value="ECO:0000318"/>
    <property type="project" value="GO_Central"/>
</dbReference>
<dbReference type="GO" id="GO:0055088">
    <property type="term" value="P:lipid homeostasis"/>
    <property type="evidence" value="ECO:0000318"/>
    <property type="project" value="GO_Central"/>
</dbReference>
<keyword evidence="8" id="KW-1185">Reference proteome</keyword>
<name>A0A9J7LU73_BRAFL</name>
<dbReference type="PANTHER" id="PTHR13439:SF0">
    <property type="entry name" value="TOPOISOMERASE I DAMAGE AFFECTED PROTEIN 4"/>
    <property type="match status" value="1"/>
</dbReference>
<evidence type="ECO:0000256" key="4">
    <source>
        <dbReference type="ARBA" id="ARBA00023136"/>
    </source>
</evidence>
<evidence type="ECO:0000256" key="2">
    <source>
        <dbReference type="ARBA" id="ARBA00022692"/>
    </source>
</evidence>
<dbReference type="OrthoDB" id="10266980at2759"/>
<dbReference type="GO" id="GO:0016020">
    <property type="term" value="C:membrane"/>
    <property type="evidence" value="ECO:0007669"/>
    <property type="project" value="UniProtKB-SubCell"/>
</dbReference>
<evidence type="ECO:0000256" key="6">
    <source>
        <dbReference type="SAM" id="Phobius"/>
    </source>
</evidence>
<evidence type="ECO:0000313" key="9">
    <source>
        <dbReference type="RefSeq" id="XP_035688683.1"/>
    </source>
</evidence>
<organism evidence="8 9">
    <name type="scientific">Branchiostoma floridae</name>
    <name type="common">Florida lancelet</name>
    <name type="synonym">Amphioxus</name>
    <dbReference type="NCBI Taxonomy" id="7739"/>
    <lineage>
        <taxon>Eukaryota</taxon>
        <taxon>Metazoa</taxon>
        <taxon>Chordata</taxon>
        <taxon>Cephalochordata</taxon>
        <taxon>Leptocardii</taxon>
        <taxon>Amphioxiformes</taxon>
        <taxon>Branchiostomatidae</taxon>
        <taxon>Branchiostoma</taxon>
    </lineage>
</organism>
<gene>
    <name evidence="9" type="primary">LOC118424250</name>
</gene>
<dbReference type="RefSeq" id="XP_035688683.1">
    <property type="nucleotide sequence ID" value="XM_035832790.1"/>
</dbReference>
<feature type="domain" description="TLC" evidence="7">
    <location>
        <begin position="25"/>
        <end position="224"/>
    </location>
</feature>
<keyword evidence="2 5" id="KW-0812">Transmembrane</keyword>
<evidence type="ECO:0000256" key="1">
    <source>
        <dbReference type="ARBA" id="ARBA00004141"/>
    </source>
</evidence>
<protein>
    <submittedName>
        <fullName evidence="9">TLC domain-containing protein 4-B-like</fullName>
    </submittedName>
</protein>
<dbReference type="OMA" id="CMLNIFW"/>
<reference evidence="9" key="2">
    <citation type="submission" date="2025-08" db="UniProtKB">
        <authorList>
            <consortium name="RefSeq"/>
        </authorList>
    </citation>
    <scope>IDENTIFICATION</scope>
    <source>
        <strain evidence="9">S238N-H82</strain>
        <tissue evidence="9">Testes</tissue>
    </source>
</reference>
<feature type="transmembrane region" description="Helical" evidence="6">
    <location>
        <begin position="149"/>
        <end position="174"/>
    </location>
</feature>
<keyword evidence="3 6" id="KW-1133">Transmembrane helix</keyword>
<dbReference type="GeneID" id="118424250"/>
<comment type="subcellular location">
    <subcellularLocation>
        <location evidence="1">Membrane</location>
        <topology evidence="1">Multi-pass membrane protein</topology>
    </subcellularLocation>
</comment>
<keyword evidence="4 5" id="KW-0472">Membrane</keyword>
<feature type="transmembrane region" description="Helical" evidence="6">
    <location>
        <begin position="76"/>
        <end position="93"/>
    </location>
</feature>
<evidence type="ECO:0000256" key="3">
    <source>
        <dbReference type="ARBA" id="ARBA00022989"/>
    </source>
</evidence>
<dbReference type="Pfam" id="PF03798">
    <property type="entry name" value="TRAM_LAG1_CLN8"/>
    <property type="match status" value="1"/>
</dbReference>